<dbReference type="PANTHER" id="PTHR47331:SF1">
    <property type="entry name" value="GAG-LIKE PROTEIN"/>
    <property type="match status" value="1"/>
</dbReference>
<dbReference type="Pfam" id="PF03564">
    <property type="entry name" value="DUF1759"/>
    <property type="match status" value="1"/>
</dbReference>
<dbReference type="PANTHER" id="PTHR47331">
    <property type="entry name" value="PHD-TYPE DOMAIN-CONTAINING PROTEIN"/>
    <property type="match status" value="1"/>
</dbReference>
<dbReference type="AlphaFoldDB" id="C7C1Z4"/>
<dbReference type="EMBL" id="FN356209">
    <property type="protein sequence ID" value="CAX83697.1"/>
    <property type="molecule type" value="Genomic_DNA"/>
</dbReference>
<proteinExistence type="predicted"/>
<reference evidence="1" key="1">
    <citation type="journal article" date="2009" name="Nature">
        <title>The Schistosoma japonicum genome reveals features of host-parasite interplay.</title>
        <authorList>
            <person name="Liu F."/>
            <person name="Zhou Y."/>
            <person name="Wang Z.Q."/>
            <person name="Lu G."/>
            <person name="Zheng H."/>
            <person name="Brindley P.J."/>
            <person name="McManus D.P."/>
            <person name="Blair D."/>
            <person name="Zhang Q.H."/>
            <person name="Zhong Y."/>
            <person name="Wang S."/>
            <person name="Han Z.G."/>
            <person name="Chen Z."/>
        </authorList>
    </citation>
    <scope>NUCLEOTIDE SEQUENCE</scope>
</reference>
<sequence>MPGSFKGRGRMLAGTVSKVDNNHVDVNSCIGMINKTDADMSHSSVDDREILPFKFPKFSPRVFDGNPVDYLGFVKELDVILSDSRISEEMKLMFLTGQCTGAAASAIKCCLLLPSGGYEEARRILKQRFGRPSVIASKAFDGVRGNGRQLKDSPQEIASFLDNLLVYKNVMVSLGKAHELDLITVIEMIVERLPTRLQEKWVDLSAFMEEKEIEPKFSDVLRLVESSVSQSMSRFGRLLKPISESGTSVFNCRSLVTNSDMVKEDKCILCLEGHNLDECSQFVSLRIPQRIGLAKRLGLCFKCLGAGHTNRYCRSGPSKDPYCSNYHSLLKEQPSNIRNKDCTDDGSCNERPYEDASSVSRRICATIRSSQNIDALNEVNLNSDLNSHSLCDSETMAVSVLEKTRELGAFPQVEVFESELVPITKCGFRTGYVNESAVTSLKANATLRSCRNRSLKNTLSGAVQMRLILEIKTLNLPIELLTPRFYTDLSLPMLSTIGYSNPVRKYNCTNRISEHNSFAYDADSTSIAWQTRDNGVTLRANVFPDIPFVIASSNHPGLNAASEHVQLKSADSISVCSIGIQARTSLAMKLMNCHNNVSPLKLVDNGCPKSSQCMYSVDHDIMKLIKGDVDYSCLKQCHRGVLNRILKNMTRSLCLVLLRYGSSTLTSQHINKPVVFAPKCSLDLVIRECLEPCLSNRRDNFGTIECNLVITVHKPSVYLIIIVVVTDLHFVTCHIYGCLEIVKWFSSFMLVHFILITWKLRLMTGGFCRRFDVQRHDKRIDDFPT</sequence>
<protein>
    <submittedName>
        <fullName evidence="1">Pol polyprotein</fullName>
    </submittedName>
</protein>
<name>C7C1Z4_SCHJA</name>
<organism evidence="1">
    <name type="scientific">Schistosoma japonicum</name>
    <name type="common">Blood fluke</name>
    <dbReference type="NCBI Taxonomy" id="6182"/>
    <lineage>
        <taxon>Eukaryota</taxon>
        <taxon>Metazoa</taxon>
        <taxon>Spiralia</taxon>
        <taxon>Lophotrochozoa</taxon>
        <taxon>Platyhelminthes</taxon>
        <taxon>Trematoda</taxon>
        <taxon>Digenea</taxon>
        <taxon>Strigeidida</taxon>
        <taxon>Schistosomatoidea</taxon>
        <taxon>Schistosomatidae</taxon>
        <taxon>Schistosoma</taxon>
    </lineage>
</organism>
<evidence type="ECO:0000313" key="1">
    <source>
        <dbReference type="EMBL" id="CAX83697.1"/>
    </source>
</evidence>
<dbReference type="InterPro" id="IPR005312">
    <property type="entry name" value="DUF1759"/>
</dbReference>
<accession>C7C1Z4</accession>